<evidence type="ECO:0000313" key="4">
    <source>
        <dbReference type="EMBL" id="RDJ20232.1"/>
    </source>
</evidence>
<keyword evidence="3" id="KW-0574">Periplasm</keyword>
<sequence>MTAGTGLDRRQVLGGFVGLSFVGLDSAAALAQTAPLNLFAHRVMQTVATGAQGGDITKAWCEKNGTTVQWTTFDTGPLQERLFREASLGETSVDVGFLLNTQAVPRAASLFEPLDDFMKRDPLDDAADIFPGLMEGMKVGGKQVAVPFRHASSGLHYNEELLAEKGFSKPPATIEEMVEMARACTYRRADGTAVVGLCMPGVTYPNVIDIARAWDGDFITPDYKCVADQPPMLNAIRLLRELFQAGAFPRNFATLSTEDVNVWMQTGRAAMSLQSMGRNRIYNDPQKSKFPGKIKTIAVPASKTLAGKYDAAPAKVEFWGLCIPKNSKRKDLAWSFIKAMSSKQATLGAALNGNGPVRASTYADAGFAATVPYAAEELKVLKVARVPLPAFDEAARAGDLFKEEAEAAVLGMKTPEEAMASLVKRVQPLLPA</sequence>
<keyword evidence="5" id="KW-1185">Reference proteome</keyword>
<reference evidence="5" key="1">
    <citation type="submission" date="2018-07" db="EMBL/GenBank/DDBJ databases">
        <authorList>
            <person name="Safronova V.I."/>
            <person name="Chirak E.R."/>
            <person name="Sazanova A.L."/>
        </authorList>
    </citation>
    <scope>NUCLEOTIDE SEQUENCE [LARGE SCALE GENOMIC DNA]</scope>
    <source>
        <strain evidence="5">RCAM04685</strain>
    </source>
</reference>
<comment type="caution">
    <text evidence="4">The sequence shown here is derived from an EMBL/GenBank/DDBJ whole genome shotgun (WGS) entry which is preliminary data.</text>
</comment>
<evidence type="ECO:0000256" key="2">
    <source>
        <dbReference type="ARBA" id="ARBA00008520"/>
    </source>
</evidence>
<comment type="subcellular location">
    <subcellularLocation>
        <location evidence="1">Periplasm</location>
    </subcellularLocation>
</comment>
<dbReference type="PANTHER" id="PTHR43649">
    <property type="entry name" value="ARABINOSE-BINDING PROTEIN-RELATED"/>
    <property type="match status" value="1"/>
</dbReference>
<evidence type="ECO:0000313" key="5">
    <source>
        <dbReference type="Proteomes" id="UP000255207"/>
    </source>
</evidence>
<dbReference type="AlphaFoldDB" id="A0A370L053"/>
<dbReference type="EMBL" id="QQTP01000021">
    <property type="protein sequence ID" value="RDJ20232.1"/>
    <property type="molecule type" value="Genomic_DNA"/>
</dbReference>
<dbReference type="SUPFAM" id="SSF53850">
    <property type="entry name" value="Periplasmic binding protein-like II"/>
    <property type="match status" value="1"/>
</dbReference>
<dbReference type="Proteomes" id="UP000255207">
    <property type="component" value="Unassembled WGS sequence"/>
</dbReference>
<dbReference type="Pfam" id="PF01547">
    <property type="entry name" value="SBP_bac_1"/>
    <property type="match status" value="1"/>
</dbReference>
<dbReference type="OrthoDB" id="7374398at2"/>
<evidence type="ECO:0000256" key="1">
    <source>
        <dbReference type="ARBA" id="ARBA00004418"/>
    </source>
</evidence>
<dbReference type="RefSeq" id="WP_114832198.1">
    <property type="nucleotide sequence ID" value="NZ_QQTO01000040.1"/>
</dbReference>
<accession>A0A370L053</accession>
<dbReference type="GO" id="GO:0042597">
    <property type="term" value="C:periplasmic space"/>
    <property type="evidence" value="ECO:0007669"/>
    <property type="project" value="UniProtKB-SubCell"/>
</dbReference>
<protein>
    <submittedName>
        <fullName evidence="4">Extracellular solute-binding protein</fullName>
    </submittedName>
</protein>
<dbReference type="Gene3D" id="3.40.190.10">
    <property type="entry name" value="Periplasmic binding protein-like II"/>
    <property type="match status" value="2"/>
</dbReference>
<evidence type="ECO:0000256" key="3">
    <source>
        <dbReference type="ARBA" id="ARBA00022764"/>
    </source>
</evidence>
<gene>
    <name evidence="4" type="ORF">DWE98_25895</name>
</gene>
<name>A0A370L053_9HYPH</name>
<dbReference type="InterPro" id="IPR006059">
    <property type="entry name" value="SBP"/>
</dbReference>
<dbReference type="InterPro" id="IPR050490">
    <property type="entry name" value="Bact_solute-bd_prot1"/>
</dbReference>
<dbReference type="PANTHER" id="PTHR43649:SF12">
    <property type="entry name" value="DIACETYLCHITOBIOSE BINDING PROTEIN DASA"/>
    <property type="match status" value="1"/>
</dbReference>
<organism evidence="4 5">
    <name type="scientific">Bosea caraganae</name>
    <dbReference type="NCBI Taxonomy" id="2763117"/>
    <lineage>
        <taxon>Bacteria</taxon>
        <taxon>Pseudomonadati</taxon>
        <taxon>Pseudomonadota</taxon>
        <taxon>Alphaproteobacteria</taxon>
        <taxon>Hyphomicrobiales</taxon>
        <taxon>Boseaceae</taxon>
        <taxon>Bosea</taxon>
    </lineage>
</organism>
<proteinExistence type="inferred from homology"/>
<comment type="similarity">
    <text evidence="2">Belongs to the bacterial solute-binding protein 1 family.</text>
</comment>